<dbReference type="Proteomes" id="UP000244960">
    <property type="component" value="Chromosome I"/>
</dbReference>
<evidence type="ECO:0000256" key="6">
    <source>
        <dbReference type="RuleBase" id="RU003847"/>
    </source>
</evidence>
<dbReference type="FunFam" id="1.10.3210.10:FF:000001">
    <property type="entry name" value="GTP pyrophosphokinase RelA"/>
    <property type="match status" value="1"/>
</dbReference>
<dbReference type="CDD" id="cd01668">
    <property type="entry name" value="TGS_RSH"/>
    <property type="match status" value="1"/>
</dbReference>
<dbReference type="PROSITE" id="PS51671">
    <property type="entry name" value="ACT"/>
    <property type="match status" value="1"/>
</dbReference>
<sequence length="712" mass="80880">MVSREDIINQVSSYDLTFNKTLVNKAIDYAIHYHGKQTRESGDPYYYHPLHVALIIAQMKLDTVSVITALLHDTVEDTELTLSDIEREFGKEVATLVDGVTKLAKLRFQSYHLQQAKNFRKLLLAISNDIRVLLVKLADRLHNMRTIESIKLLNKRIRIALETIEIYAPLAERIGAQYIKLELQDLAFKVMYPKIRNAIISKITQYNDNNRITSDTIIIEIQNTLMKAGIKAQVSGRHKAPYSIWMKMRQKCIGLDQLSDLMAFRIIVDTIPECYQVLGIIHSNYKTIPGSFQDFISIPKNNGYQSIHTTIIGPQQRRIEVQIRTVKMHEISEFGIAAHWQYKQHKDNVEQHKWVLELLDILGRSYTATEFLQDTKLAMYYDQVICFTPEGKLIALPKGATVVDFAYKVHSELGNKCIGAKISNKVVPLDTQLQNGDQVEIITSHTQFPIPQWKTFAVTGKAQSEIRKFIRSQAYKKYIDLGKEILIQTLKKIQVANINVCIAKIAHELNKKNVEEVFFSIGSELLSKKEIIKIITSISDPVNPVALNKAYCLSNELSPIAISDNNKIDKINQNLPIDFAKCCYPLPGDLIIGLCTKTEIVIHTTYCTIASNYVLESIRLLDFISWTSNAQKMFYTSSVQLSVRNKIGSLASITTILENNNINICNIKTTNCTQSTTQIIIDIEISTLEQLNKIINILQSSQDIISVKRVST</sequence>
<dbReference type="FunFam" id="3.10.20.30:FF:000002">
    <property type="entry name" value="GTP pyrophosphokinase (RelA/SpoT)"/>
    <property type="match status" value="1"/>
</dbReference>
<name>A0A2U3R0X6_ORITS</name>
<dbReference type="Pfam" id="PF04607">
    <property type="entry name" value="RelA_SpoT"/>
    <property type="match status" value="1"/>
</dbReference>
<dbReference type="CDD" id="cd05399">
    <property type="entry name" value="NT_Rel-Spo_like"/>
    <property type="match status" value="1"/>
</dbReference>
<protein>
    <recommendedName>
        <fullName evidence="2">GTP pyrophosphokinase rsh</fullName>
        <ecNumber evidence="1">2.7.6.5</ecNumber>
    </recommendedName>
    <alternativeName>
        <fullName evidence="4">(p)ppGpp synthase</fullName>
    </alternativeName>
    <alternativeName>
        <fullName evidence="3">ATP:GTP 3'-pyrophosphotransferase</fullName>
    </alternativeName>
</protein>
<dbReference type="InterPro" id="IPR012675">
    <property type="entry name" value="Beta-grasp_dom_sf"/>
</dbReference>
<feature type="domain" description="HD" evidence="8">
    <location>
        <begin position="45"/>
        <end position="144"/>
    </location>
</feature>
<evidence type="ECO:0000256" key="4">
    <source>
        <dbReference type="ARBA" id="ARBA00032407"/>
    </source>
</evidence>
<dbReference type="InterPro" id="IPR004095">
    <property type="entry name" value="TGS"/>
</dbReference>
<dbReference type="InterPro" id="IPR004811">
    <property type="entry name" value="RelA/Spo_fam"/>
</dbReference>
<gene>
    <name evidence="10" type="primary">relA|spoT</name>
    <name evidence="10" type="ORF">UT176_01039</name>
</gene>
<dbReference type="Pfam" id="PF02824">
    <property type="entry name" value="TGS"/>
    <property type="match status" value="1"/>
</dbReference>
<evidence type="ECO:0000256" key="5">
    <source>
        <dbReference type="ARBA" id="ARBA00048244"/>
    </source>
</evidence>
<dbReference type="Gene3D" id="3.30.460.10">
    <property type="entry name" value="Beta Polymerase, domain 2"/>
    <property type="match status" value="1"/>
</dbReference>
<dbReference type="FunFam" id="3.30.460.10:FF:000001">
    <property type="entry name" value="GTP pyrophosphokinase RelA"/>
    <property type="match status" value="1"/>
</dbReference>
<dbReference type="GO" id="GO:0005886">
    <property type="term" value="C:plasma membrane"/>
    <property type="evidence" value="ECO:0007669"/>
    <property type="project" value="TreeGrafter"/>
</dbReference>
<comment type="function">
    <text evidence="6">In eubacteria ppGpp (guanosine 3'-diphosphate 5'-diphosphate) is a mediator of the stringent response that coordinates a variety of cellular activities in response to changes in nutritional abundance.</text>
</comment>
<dbReference type="Pfam" id="PF13328">
    <property type="entry name" value="HD_4"/>
    <property type="match status" value="1"/>
</dbReference>
<dbReference type="InterPro" id="IPR002912">
    <property type="entry name" value="ACT_dom"/>
</dbReference>
<dbReference type="Gene3D" id="1.10.3210.10">
    <property type="entry name" value="Hypothetical protein af1432"/>
    <property type="match status" value="1"/>
</dbReference>
<proteinExistence type="inferred from homology"/>
<dbReference type="Gene3D" id="3.10.20.30">
    <property type="match status" value="1"/>
</dbReference>
<dbReference type="SUPFAM" id="SSF55021">
    <property type="entry name" value="ACT-like"/>
    <property type="match status" value="1"/>
</dbReference>
<dbReference type="EC" id="2.7.6.5" evidence="1"/>
<dbReference type="Pfam" id="PF13291">
    <property type="entry name" value="ACT_4"/>
    <property type="match status" value="1"/>
</dbReference>
<dbReference type="InterPro" id="IPR045600">
    <property type="entry name" value="RelA/SpoT_AH_RIS"/>
</dbReference>
<dbReference type="InterPro" id="IPR033655">
    <property type="entry name" value="TGS_RelA/SpoT"/>
</dbReference>
<dbReference type="GO" id="GO:0042594">
    <property type="term" value="P:response to starvation"/>
    <property type="evidence" value="ECO:0007669"/>
    <property type="project" value="TreeGrafter"/>
</dbReference>
<dbReference type="InterPro" id="IPR012676">
    <property type="entry name" value="TGS-like"/>
</dbReference>
<evidence type="ECO:0000259" key="8">
    <source>
        <dbReference type="PROSITE" id="PS51831"/>
    </source>
</evidence>
<evidence type="ECO:0000256" key="1">
    <source>
        <dbReference type="ARBA" id="ARBA00013251"/>
    </source>
</evidence>
<dbReference type="PROSITE" id="PS51831">
    <property type="entry name" value="HD"/>
    <property type="match status" value="1"/>
</dbReference>
<dbReference type="SMART" id="SM00954">
    <property type="entry name" value="RelA_SpoT"/>
    <property type="match status" value="1"/>
</dbReference>
<dbReference type="InterPro" id="IPR045865">
    <property type="entry name" value="ACT-like_dom_sf"/>
</dbReference>
<dbReference type="PANTHER" id="PTHR21262:SF36">
    <property type="entry name" value="BIFUNCTIONAL (P)PPGPP SYNTHASE_HYDROLASE SPOT"/>
    <property type="match status" value="1"/>
</dbReference>
<dbReference type="InterPro" id="IPR006674">
    <property type="entry name" value="HD_domain"/>
</dbReference>
<dbReference type="SMART" id="SM00471">
    <property type="entry name" value="HDc"/>
    <property type="match status" value="1"/>
</dbReference>
<comment type="similarity">
    <text evidence="6">Belongs to the relA/spoT family.</text>
</comment>
<dbReference type="SUPFAM" id="SSF81301">
    <property type="entry name" value="Nucleotidyltransferase"/>
    <property type="match status" value="1"/>
</dbReference>
<comment type="catalytic activity">
    <reaction evidence="5">
        <text>GTP + ATP = guanosine 3'-diphosphate 5'-triphosphate + AMP</text>
        <dbReference type="Rhea" id="RHEA:22088"/>
        <dbReference type="ChEBI" id="CHEBI:30616"/>
        <dbReference type="ChEBI" id="CHEBI:37565"/>
        <dbReference type="ChEBI" id="CHEBI:142410"/>
        <dbReference type="ChEBI" id="CHEBI:456215"/>
        <dbReference type="EC" id="2.7.6.5"/>
    </reaction>
</comment>
<dbReference type="GO" id="GO:0008893">
    <property type="term" value="F:guanosine-3',5'-bis(diphosphate) 3'-diphosphatase activity"/>
    <property type="evidence" value="ECO:0007669"/>
    <property type="project" value="TreeGrafter"/>
</dbReference>
<evidence type="ECO:0000256" key="2">
    <source>
        <dbReference type="ARBA" id="ARBA00014315"/>
    </source>
</evidence>
<dbReference type="GO" id="GO:0015949">
    <property type="term" value="P:nucleobase-containing small molecule interconversion"/>
    <property type="evidence" value="ECO:0007669"/>
    <property type="project" value="UniProtKB-ARBA"/>
</dbReference>
<dbReference type="PROSITE" id="PS51880">
    <property type="entry name" value="TGS"/>
    <property type="match status" value="1"/>
</dbReference>
<evidence type="ECO:0000259" key="7">
    <source>
        <dbReference type="PROSITE" id="PS51671"/>
    </source>
</evidence>
<evidence type="ECO:0000313" key="11">
    <source>
        <dbReference type="Proteomes" id="UP000244960"/>
    </source>
</evidence>
<dbReference type="InterPro" id="IPR003607">
    <property type="entry name" value="HD/PDEase_dom"/>
</dbReference>
<dbReference type="Pfam" id="PF19296">
    <property type="entry name" value="RelA_AH_RIS"/>
    <property type="match status" value="1"/>
</dbReference>
<feature type="domain" description="ACT" evidence="7">
    <location>
        <begin position="638"/>
        <end position="712"/>
    </location>
</feature>
<reference evidence="11" key="1">
    <citation type="submission" date="2018-03" db="EMBL/GenBank/DDBJ databases">
        <authorList>
            <person name="Batty M. E."/>
            <person name="Batty M E."/>
        </authorList>
    </citation>
    <scope>NUCLEOTIDE SEQUENCE [LARGE SCALE GENOMIC DNA]</scope>
</reference>
<dbReference type="CDD" id="cd00077">
    <property type="entry name" value="HDc"/>
    <property type="match status" value="1"/>
</dbReference>
<dbReference type="InterPro" id="IPR007685">
    <property type="entry name" value="RelA_SpoT"/>
</dbReference>
<dbReference type="EMBL" id="LS398547">
    <property type="protein sequence ID" value="SPR06883.1"/>
    <property type="molecule type" value="Genomic_DNA"/>
</dbReference>
<dbReference type="NCBIfam" id="TIGR00691">
    <property type="entry name" value="spoT_relA"/>
    <property type="match status" value="1"/>
</dbReference>
<dbReference type="AlphaFoldDB" id="A0A2U3R0X6"/>
<accession>A0A2U3R0X6</accession>
<dbReference type="InterPro" id="IPR043519">
    <property type="entry name" value="NT_sf"/>
</dbReference>
<dbReference type="GO" id="GO:0015969">
    <property type="term" value="P:guanosine tetraphosphate metabolic process"/>
    <property type="evidence" value="ECO:0007669"/>
    <property type="project" value="InterPro"/>
</dbReference>
<feature type="domain" description="TGS" evidence="9">
    <location>
        <begin position="378"/>
        <end position="443"/>
    </location>
</feature>
<dbReference type="PANTHER" id="PTHR21262">
    <property type="entry name" value="GUANOSINE-3',5'-BIS DIPHOSPHATE 3'-PYROPHOSPHOHYDROLASE"/>
    <property type="match status" value="1"/>
</dbReference>
<evidence type="ECO:0000259" key="9">
    <source>
        <dbReference type="PROSITE" id="PS51880"/>
    </source>
</evidence>
<evidence type="ECO:0000313" key="10">
    <source>
        <dbReference type="EMBL" id="SPR06883.1"/>
    </source>
</evidence>
<dbReference type="SUPFAM" id="SSF109604">
    <property type="entry name" value="HD-domain/PDEase-like"/>
    <property type="match status" value="1"/>
</dbReference>
<dbReference type="GO" id="GO:0008728">
    <property type="term" value="F:GTP diphosphokinase activity"/>
    <property type="evidence" value="ECO:0007669"/>
    <property type="project" value="UniProtKB-EC"/>
</dbReference>
<evidence type="ECO:0000256" key="3">
    <source>
        <dbReference type="ARBA" id="ARBA00029754"/>
    </source>
</evidence>
<organism evidence="10 11">
    <name type="scientific">Orientia tsutsugamushi</name>
    <name type="common">Rickettsia tsutsugamushi</name>
    <dbReference type="NCBI Taxonomy" id="784"/>
    <lineage>
        <taxon>Bacteria</taxon>
        <taxon>Pseudomonadati</taxon>
        <taxon>Pseudomonadota</taxon>
        <taxon>Alphaproteobacteria</taxon>
        <taxon>Rickettsiales</taxon>
        <taxon>Rickettsiaceae</taxon>
        <taxon>Rickettsieae</taxon>
        <taxon>Orientia</taxon>
    </lineage>
</organism>
<dbReference type="SUPFAM" id="SSF81271">
    <property type="entry name" value="TGS-like"/>
    <property type="match status" value="1"/>
</dbReference>
<dbReference type="Gene3D" id="3.30.70.260">
    <property type="match status" value="1"/>
</dbReference>